<proteinExistence type="predicted"/>
<dbReference type="Proteomes" id="UP000813427">
    <property type="component" value="Unassembled WGS sequence"/>
</dbReference>
<organism evidence="1 2">
    <name type="scientific">Fusarium tricinctum</name>
    <dbReference type="NCBI Taxonomy" id="61284"/>
    <lineage>
        <taxon>Eukaryota</taxon>
        <taxon>Fungi</taxon>
        <taxon>Dikarya</taxon>
        <taxon>Ascomycota</taxon>
        <taxon>Pezizomycotina</taxon>
        <taxon>Sordariomycetes</taxon>
        <taxon>Hypocreomycetidae</taxon>
        <taxon>Hypocreales</taxon>
        <taxon>Nectriaceae</taxon>
        <taxon>Fusarium</taxon>
        <taxon>Fusarium tricinctum species complex</taxon>
    </lineage>
</organism>
<name>A0A8K0RV75_9HYPO</name>
<dbReference type="OrthoDB" id="5366531at2759"/>
<comment type="caution">
    <text evidence="1">The sequence shown here is derived from an EMBL/GenBank/DDBJ whole genome shotgun (WGS) entry which is preliminary data.</text>
</comment>
<gene>
    <name evidence="1" type="ORF">BKA59DRAFT_229040</name>
</gene>
<dbReference type="AlphaFoldDB" id="A0A8K0RV75"/>
<evidence type="ECO:0000313" key="2">
    <source>
        <dbReference type="Proteomes" id="UP000813427"/>
    </source>
</evidence>
<sequence length="853" mass="98444">MHRTPTLFRVRQPSYRRCINAIVQSQYRYTERRLINTDSNNNNDCIYSHKVVENATNHNIRGQSRSRQRAVRHDTLSRRSKRKSLIPLGIRVHGRELAVPPKNEIDSDEVSSWERRIVAIRHSRGDQGTWEMFLELRKQGSVHLVTEPRAVFLRDNILKAALARPDRMEELFTFAQELQETYRFEWPEFYLQVVHFYLAQTDYDAAFRWHLKLLPVFRPDLDSFGALLASFAIDFSPGMQSTLTRIYSFNPYRELYDYVVPALFDSGQSHPARVWRKRFILFNDYAKSPKSMPFLDFLSRYFPNVQLTKEELAVLNRELGVGSRMASSDPGDIQLDQNKGIYSDKFTARWFASSWTSSEFAINLMHKLGLRTVGSQSLQSVALREDDARGVTHRLAQFRELGMTIAPTIYCKALISFAERGEDDLLRDLLHCDIHPAEFDNSEKRLMLLAASAREQDWRRERLLQEVEGLAAKPATKPNKALSKELNRNLGIALSAKGLAQVRSVLDKMDSMSITLEQKNSEELLTRVFEDIWYHPKRAKQKTHGLQGDPQVDRAIQLSLRVARHGVAVPIKYWQMLLYNLGRLGRFRELEEFSYDICEIYSRDLGGLIPVHWRDLPPKAKSKPNTSDSDSGAWAHYYSFPDGKKKRSHFREEFWKAEIGSAQDQQVGLLTESKPDKKPHDSLRKRLRSDYVFCIPADLPFTNRQHPIQKIFDVNLQRAILRWGFDITLGLEPAQPSLVNAQSTGVADFDLACGVRLLALLRDKGVYIDEQVVRSAIINRLVVAHVPGRTRARSRDDRELSPARMKQLVEEAWGSEILPSEVQLVSEIATQKPKVWKSYSRLLGQSYDKKRSN</sequence>
<accession>A0A8K0RV75</accession>
<reference evidence="1" key="1">
    <citation type="journal article" date="2021" name="Nat. Commun.">
        <title>Genetic determinants of endophytism in the Arabidopsis root mycobiome.</title>
        <authorList>
            <person name="Mesny F."/>
            <person name="Miyauchi S."/>
            <person name="Thiergart T."/>
            <person name="Pickel B."/>
            <person name="Atanasova L."/>
            <person name="Karlsson M."/>
            <person name="Huettel B."/>
            <person name="Barry K.W."/>
            <person name="Haridas S."/>
            <person name="Chen C."/>
            <person name="Bauer D."/>
            <person name="Andreopoulos W."/>
            <person name="Pangilinan J."/>
            <person name="LaButti K."/>
            <person name="Riley R."/>
            <person name="Lipzen A."/>
            <person name="Clum A."/>
            <person name="Drula E."/>
            <person name="Henrissat B."/>
            <person name="Kohler A."/>
            <person name="Grigoriev I.V."/>
            <person name="Martin F.M."/>
            <person name="Hacquard S."/>
        </authorList>
    </citation>
    <scope>NUCLEOTIDE SEQUENCE</scope>
    <source>
        <strain evidence="1">MPI-SDFR-AT-0068</strain>
    </source>
</reference>
<evidence type="ECO:0000313" key="1">
    <source>
        <dbReference type="EMBL" id="KAH7242407.1"/>
    </source>
</evidence>
<dbReference type="EMBL" id="JAGPXF010000005">
    <property type="protein sequence ID" value="KAH7242407.1"/>
    <property type="molecule type" value="Genomic_DNA"/>
</dbReference>
<evidence type="ECO:0008006" key="3">
    <source>
        <dbReference type="Google" id="ProtNLM"/>
    </source>
</evidence>
<protein>
    <recommendedName>
        <fullName evidence="3">Pentatricopeptide repeat domain-containing protein</fullName>
    </recommendedName>
</protein>
<keyword evidence="2" id="KW-1185">Reference proteome</keyword>